<dbReference type="KEGG" id="hazt:125179435"/>
<dbReference type="Proteomes" id="UP000694843">
    <property type="component" value="Unplaced"/>
</dbReference>
<keyword evidence="2" id="KW-0812">Transmembrane</keyword>
<reference evidence="4" key="1">
    <citation type="submission" date="2025-08" db="UniProtKB">
        <authorList>
            <consortium name="RefSeq"/>
        </authorList>
    </citation>
    <scope>IDENTIFICATION</scope>
    <source>
        <tissue evidence="4">Whole organism</tissue>
    </source>
</reference>
<evidence type="ECO:0000313" key="3">
    <source>
        <dbReference type="Proteomes" id="UP000694843"/>
    </source>
</evidence>
<feature type="transmembrane region" description="Helical" evidence="2">
    <location>
        <begin position="47"/>
        <end position="71"/>
    </location>
</feature>
<dbReference type="RefSeq" id="XP_047741228.1">
    <property type="nucleotide sequence ID" value="XM_047885272.1"/>
</dbReference>
<dbReference type="AlphaFoldDB" id="A0A979FX65"/>
<dbReference type="GeneID" id="125179435"/>
<evidence type="ECO:0000256" key="1">
    <source>
        <dbReference type="SAM" id="MobiDB-lite"/>
    </source>
</evidence>
<proteinExistence type="predicted"/>
<keyword evidence="2" id="KW-1133">Transmembrane helix</keyword>
<accession>A0A979FX65</accession>
<evidence type="ECO:0000256" key="2">
    <source>
        <dbReference type="SAM" id="Phobius"/>
    </source>
</evidence>
<feature type="compositionally biased region" description="Acidic residues" evidence="1">
    <location>
        <begin position="548"/>
        <end position="560"/>
    </location>
</feature>
<gene>
    <name evidence="4" type="primary">LOC125179435</name>
</gene>
<keyword evidence="2" id="KW-0472">Membrane</keyword>
<feature type="region of interest" description="Disordered" evidence="1">
    <location>
        <begin position="547"/>
        <end position="566"/>
    </location>
</feature>
<sequence length="599" mass="67902">MGGGVFKFCSAVTEKSSMTASSSGHNSGQFSSFVPAPSVPSSTTLHWPLLLAANCVVGCFLAALAIGYTFFLTWDKQMILNFLTNKGDSNDHLIMNETYDYSSSAPPAPANNERCKPLCSRCKNSKNCSATLINSLVTNKNFEVNRSLAPYPCCHQIEYCCNNPTVSQHKSHCNPHAEVHNFSQNGKKQTSYKNNSSFNDHRMRCSQCPWDQAIHFNSASYPQSASLIFDVKAPAPYTGDTTQKFWTVDGHANATQAAPQNLGYSNHFGHIHNEELSTVSIDLRAGKEPAHKHESFSYKFCDDPICQQEQLRFHRQKSLVNRKLHNDVEAEFQLRRTRELNPFKEACARDSSWNNYSENSNISSGNHEHMYSNIMMENYMTSMSSIHRPPADYSSYPCKPSHCSSHCACAQRAPYYSFRQADWDQSIQPSRKQRYAEEYFLDTEKSTELNFSQAPLPGFRYNCSTLPAKFSAKHSNFLEEDRSQEMTREFKSCVNITEVSVGSLDLIKSSRLNSYPRRNYSAPSLKAKIDEFDKRKLVKTVKFITPHDEDEDEDDEDSDSDYYIKRTPSKNVKDIKRVYLPADGSSPIRELCSSSSTYR</sequence>
<evidence type="ECO:0000313" key="4">
    <source>
        <dbReference type="RefSeq" id="XP_047741228.1"/>
    </source>
</evidence>
<protein>
    <submittedName>
        <fullName evidence="4">Uncharacterized protein LOC125179435</fullName>
    </submittedName>
</protein>
<keyword evidence="3" id="KW-1185">Reference proteome</keyword>
<name>A0A979FX65_HYAAZ</name>
<organism evidence="3 4">
    <name type="scientific">Hyalella azteca</name>
    <name type="common">Amphipod</name>
    <dbReference type="NCBI Taxonomy" id="294128"/>
    <lineage>
        <taxon>Eukaryota</taxon>
        <taxon>Metazoa</taxon>
        <taxon>Ecdysozoa</taxon>
        <taxon>Arthropoda</taxon>
        <taxon>Crustacea</taxon>
        <taxon>Multicrustacea</taxon>
        <taxon>Malacostraca</taxon>
        <taxon>Eumalacostraca</taxon>
        <taxon>Peracarida</taxon>
        <taxon>Amphipoda</taxon>
        <taxon>Senticaudata</taxon>
        <taxon>Talitrida</taxon>
        <taxon>Talitroidea</taxon>
        <taxon>Hyalellidae</taxon>
        <taxon>Hyalella</taxon>
    </lineage>
</organism>